<evidence type="ECO:0000313" key="2">
    <source>
        <dbReference type="EMBL" id="TFK79354.1"/>
    </source>
</evidence>
<feature type="region of interest" description="Disordered" evidence="1">
    <location>
        <begin position="1"/>
        <end position="99"/>
    </location>
</feature>
<dbReference type="AlphaFoldDB" id="A0A5C3NPU8"/>
<protein>
    <submittedName>
        <fullName evidence="2">Uncharacterized protein</fullName>
    </submittedName>
</protein>
<dbReference type="EMBL" id="ML212063">
    <property type="protein sequence ID" value="TFK79354.1"/>
    <property type="molecule type" value="Genomic_DNA"/>
</dbReference>
<accession>A0A5C3NPU8</accession>
<proteinExistence type="predicted"/>
<keyword evidence="3" id="KW-1185">Reference proteome</keyword>
<feature type="compositionally biased region" description="Basic residues" evidence="1">
    <location>
        <begin position="77"/>
        <end position="87"/>
    </location>
</feature>
<dbReference type="InParanoid" id="A0A5C3NPU8"/>
<dbReference type="Proteomes" id="UP000308197">
    <property type="component" value="Unassembled WGS sequence"/>
</dbReference>
<name>A0A5C3NPU8_9APHY</name>
<reference evidence="2 3" key="1">
    <citation type="journal article" date="2019" name="Nat. Ecol. Evol.">
        <title>Megaphylogeny resolves global patterns of mushroom evolution.</title>
        <authorList>
            <person name="Varga T."/>
            <person name="Krizsan K."/>
            <person name="Foldi C."/>
            <person name="Dima B."/>
            <person name="Sanchez-Garcia M."/>
            <person name="Sanchez-Ramirez S."/>
            <person name="Szollosi G.J."/>
            <person name="Szarkandi J.G."/>
            <person name="Papp V."/>
            <person name="Albert L."/>
            <person name="Andreopoulos W."/>
            <person name="Angelini C."/>
            <person name="Antonin V."/>
            <person name="Barry K.W."/>
            <person name="Bougher N.L."/>
            <person name="Buchanan P."/>
            <person name="Buyck B."/>
            <person name="Bense V."/>
            <person name="Catcheside P."/>
            <person name="Chovatia M."/>
            <person name="Cooper J."/>
            <person name="Damon W."/>
            <person name="Desjardin D."/>
            <person name="Finy P."/>
            <person name="Geml J."/>
            <person name="Haridas S."/>
            <person name="Hughes K."/>
            <person name="Justo A."/>
            <person name="Karasinski D."/>
            <person name="Kautmanova I."/>
            <person name="Kiss B."/>
            <person name="Kocsube S."/>
            <person name="Kotiranta H."/>
            <person name="LaButti K.M."/>
            <person name="Lechner B.E."/>
            <person name="Liimatainen K."/>
            <person name="Lipzen A."/>
            <person name="Lukacs Z."/>
            <person name="Mihaltcheva S."/>
            <person name="Morgado L.N."/>
            <person name="Niskanen T."/>
            <person name="Noordeloos M.E."/>
            <person name="Ohm R.A."/>
            <person name="Ortiz-Santana B."/>
            <person name="Ovrebo C."/>
            <person name="Racz N."/>
            <person name="Riley R."/>
            <person name="Savchenko A."/>
            <person name="Shiryaev A."/>
            <person name="Soop K."/>
            <person name="Spirin V."/>
            <person name="Szebenyi C."/>
            <person name="Tomsovsky M."/>
            <person name="Tulloss R.E."/>
            <person name="Uehling J."/>
            <person name="Grigoriev I.V."/>
            <person name="Vagvolgyi C."/>
            <person name="Papp T."/>
            <person name="Martin F.M."/>
            <person name="Miettinen O."/>
            <person name="Hibbett D.S."/>
            <person name="Nagy L.G."/>
        </authorList>
    </citation>
    <scope>NUCLEOTIDE SEQUENCE [LARGE SCALE GENOMIC DNA]</scope>
    <source>
        <strain evidence="2 3">HHB13444</strain>
    </source>
</reference>
<sequence length="99" mass="10496">MSPPPTVPEHLPAIAHGGDSFEGFPGDFGSSELRAAELEPEEQPETRKAEYLPVSGFPSVASAPSTLGQEDDPGLHRAWRTRRRRAARREGAGSSGCAG</sequence>
<evidence type="ECO:0000313" key="3">
    <source>
        <dbReference type="Proteomes" id="UP000308197"/>
    </source>
</evidence>
<gene>
    <name evidence="2" type="ORF">K466DRAFT_606206</name>
</gene>
<evidence type="ECO:0000256" key="1">
    <source>
        <dbReference type="SAM" id="MobiDB-lite"/>
    </source>
</evidence>
<organism evidence="2 3">
    <name type="scientific">Polyporus arcularius HHB13444</name>
    <dbReference type="NCBI Taxonomy" id="1314778"/>
    <lineage>
        <taxon>Eukaryota</taxon>
        <taxon>Fungi</taxon>
        <taxon>Dikarya</taxon>
        <taxon>Basidiomycota</taxon>
        <taxon>Agaricomycotina</taxon>
        <taxon>Agaricomycetes</taxon>
        <taxon>Polyporales</taxon>
        <taxon>Polyporaceae</taxon>
        <taxon>Polyporus</taxon>
    </lineage>
</organism>